<proteinExistence type="predicted"/>
<evidence type="ECO:0000313" key="3">
    <source>
        <dbReference type="EMBL" id="MBF9238418.1"/>
    </source>
</evidence>
<sequence length="245" mass="26456">MNQQPITSHQPPAAEEPKVEVRVTRDGSATLYVPALDEHYHSHHGARQESEYVFIQAGLLPLLAAGGGQSGQPLLNLLEVGLGTGLNALLTLHAVQQAGAAVAYDGLETRPLPTDVVAALASNWSVQSAETGLLFHALHAAPWGAAQQLAPGFHLTKRHQGLLEAALWPAHYHLIYFDAFAPDKQPELWTEAVFQQLYAAAAPGAVLVSYCAQGQFRRNLRAAGWHTEKLPGPPGKREMTRARKP</sequence>
<keyword evidence="4" id="KW-1185">Reference proteome</keyword>
<evidence type="ECO:0000313" key="4">
    <source>
        <dbReference type="Proteomes" id="UP000597617"/>
    </source>
</evidence>
<reference evidence="3 4" key="1">
    <citation type="submission" date="2020-11" db="EMBL/GenBank/DDBJ databases">
        <authorList>
            <person name="Kim M.K."/>
        </authorList>
    </citation>
    <scope>NUCLEOTIDE SEQUENCE [LARGE SCALE GENOMIC DNA]</scope>
    <source>
        <strain evidence="3 4">BT683</strain>
    </source>
</reference>
<comment type="caution">
    <text evidence="3">The sequence shown here is derived from an EMBL/GenBank/DDBJ whole genome shotgun (WGS) entry which is preliminary data.</text>
</comment>
<dbReference type="InterPro" id="IPR008471">
    <property type="entry name" value="MnmC-like_methylTransf"/>
</dbReference>
<feature type="compositionally biased region" description="Polar residues" evidence="1">
    <location>
        <begin position="1"/>
        <end position="10"/>
    </location>
</feature>
<dbReference type="PANTHER" id="PTHR39963">
    <property type="entry name" value="SLL0983 PROTEIN"/>
    <property type="match status" value="1"/>
</dbReference>
<feature type="domain" description="MnmC-like methyltransferase" evidence="2">
    <location>
        <begin position="169"/>
        <end position="244"/>
    </location>
</feature>
<dbReference type="Gene3D" id="3.40.50.150">
    <property type="entry name" value="Vaccinia Virus protein VP39"/>
    <property type="match status" value="1"/>
</dbReference>
<dbReference type="PANTHER" id="PTHR39963:SF1">
    <property type="entry name" value="MNMC-LIKE METHYLTRANSFERASE DOMAIN-CONTAINING PROTEIN"/>
    <property type="match status" value="1"/>
</dbReference>
<dbReference type="Proteomes" id="UP000597617">
    <property type="component" value="Unassembled WGS sequence"/>
</dbReference>
<gene>
    <name evidence="3" type="primary">mnmD</name>
    <name evidence="3" type="ORF">I2I05_13515</name>
</gene>
<feature type="region of interest" description="Disordered" evidence="1">
    <location>
        <begin position="1"/>
        <end position="21"/>
    </location>
</feature>
<dbReference type="Pfam" id="PF05430">
    <property type="entry name" value="Methyltransf_30"/>
    <property type="match status" value="1"/>
</dbReference>
<dbReference type="EMBL" id="JADQDQ010000006">
    <property type="protein sequence ID" value="MBF9238418.1"/>
    <property type="molecule type" value="Genomic_DNA"/>
</dbReference>
<dbReference type="InterPro" id="IPR029063">
    <property type="entry name" value="SAM-dependent_MTases_sf"/>
</dbReference>
<dbReference type="SUPFAM" id="SSF53335">
    <property type="entry name" value="S-adenosyl-L-methionine-dependent methyltransferases"/>
    <property type="match status" value="1"/>
</dbReference>
<evidence type="ECO:0000256" key="1">
    <source>
        <dbReference type="SAM" id="MobiDB-lite"/>
    </source>
</evidence>
<name>A0ABS0IKM7_9BACT</name>
<protein>
    <submittedName>
        <fullName evidence="3">tRNA (5-methylaminomethyl-2-thiouridine)(34)-methyltransferase MnmD</fullName>
    </submittedName>
</protein>
<dbReference type="NCBIfam" id="NF033855">
    <property type="entry name" value="tRNA_MNMC2"/>
    <property type="match status" value="1"/>
</dbReference>
<dbReference type="InterPro" id="IPR047785">
    <property type="entry name" value="tRNA_MNMC2"/>
</dbReference>
<dbReference type="RefSeq" id="WP_196282801.1">
    <property type="nucleotide sequence ID" value="NZ_JADQDQ010000006.1"/>
</dbReference>
<accession>A0ABS0IKM7</accession>
<organism evidence="3 4">
    <name type="scientific">Hymenobacter jeongseonensis</name>
    <dbReference type="NCBI Taxonomy" id="2791027"/>
    <lineage>
        <taxon>Bacteria</taxon>
        <taxon>Pseudomonadati</taxon>
        <taxon>Bacteroidota</taxon>
        <taxon>Cytophagia</taxon>
        <taxon>Cytophagales</taxon>
        <taxon>Hymenobacteraceae</taxon>
        <taxon>Hymenobacter</taxon>
    </lineage>
</organism>
<evidence type="ECO:0000259" key="2">
    <source>
        <dbReference type="Pfam" id="PF05430"/>
    </source>
</evidence>